<proteinExistence type="predicted"/>
<name>A0ABY2TZV1_9PSED</name>
<comment type="caution">
    <text evidence="2">The sequence shown here is derived from an EMBL/GenBank/DDBJ whole genome shotgun (WGS) entry which is preliminary data.</text>
</comment>
<reference evidence="2 3" key="1">
    <citation type="submission" date="2019-05" db="EMBL/GenBank/DDBJ databases">
        <title>Pseudomonas edaphica sp. nov., isolated from rhizospheric soil of Cistus ladanifer L. in Spain.</title>
        <authorList>
            <person name="Peix A."/>
        </authorList>
    </citation>
    <scope>NUCLEOTIDE SEQUENCE [LARGE SCALE GENOMIC DNA]</scope>
    <source>
        <strain evidence="2 3">RD25</strain>
    </source>
</reference>
<organism evidence="2 3">
    <name type="scientific">Pseudomonas edaphica</name>
    <dbReference type="NCBI Taxonomy" id="2006980"/>
    <lineage>
        <taxon>Bacteria</taxon>
        <taxon>Pseudomonadati</taxon>
        <taxon>Pseudomonadota</taxon>
        <taxon>Gammaproteobacteria</taxon>
        <taxon>Pseudomonadales</taxon>
        <taxon>Pseudomonadaceae</taxon>
        <taxon>Pseudomonas</taxon>
    </lineage>
</organism>
<keyword evidence="1" id="KW-0472">Membrane</keyword>
<evidence type="ECO:0000313" key="2">
    <source>
        <dbReference type="EMBL" id="TLG89176.1"/>
    </source>
</evidence>
<protein>
    <submittedName>
        <fullName evidence="2">Uncharacterized protein</fullName>
    </submittedName>
</protein>
<evidence type="ECO:0000256" key="1">
    <source>
        <dbReference type="SAM" id="Phobius"/>
    </source>
</evidence>
<gene>
    <name evidence="2" type="ORF">FEM54_23140</name>
</gene>
<keyword evidence="1" id="KW-1133">Transmembrane helix</keyword>
<dbReference type="RefSeq" id="WP_138453239.1">
    <property type="nucleotide sequence ID" value="NZ_VBVZ01000424.1"/>
</dbReference>
<evidence type="ECO:0000313" key="3">
    <source>
        <dbReference type="Proteomes" id="UP000304941"/>
    </source>
</evidence>
<accession>A0ABY2TZV1</accession>
<sequence length="92" mass="10389">MNRPKPATRNTSPIKPRARNRLGITAHLPRWVFALLIALCTLGALQDRVRRVRPVYAVLLCVGVLMLLWAGWIRWFSPGSELAGMTLAINER</sequence>
<keyword evidence="1" id="KW-0812">Transmembrane</keyword>
<feature type="transmembrane region" description="Helical" evidence="1">
    <location>
        <begin position="56"/>
        <end position="76"/>
    </location>
</feature>
<dbReference type="EMBL" id="VBVZ01000424">
    <property type="protein sequence ID" value="TLG89176.1"/>
    <property type="molecule type" value="Genomic_DNA"/>
</dbReference>
<keyword evidence="3" id="KW-1185">Reference proteome</keyword>
<dbReference type="Proteomes" id="UP000304941">
    <property type="component" value="Unassembled WGS sequence"/>
</dbReference>